<comment type="caution">
    <text evidence="2">The sequence shown here is derived from an EMBL/GenBank/DDBJ whole genome shotgun (WGS) entry which is preliminary data.</text>
</comment>
<accession>A0A2V3U1U2</accession>
<sequence length="218" mass="23702">MIKLPPVAKFPVLSCGPFLRKRLPSGVNLTFGTRSMSASRPNVQFENSTRIINILVVLCFRHLLLGLIQMGGKCRKRTTRASNLWRHVLAIVVLHLAVIGAPGTSHAAFQCLSAKETREAVAQKLVISPAAALRAARASTGGGQAVLARLCRRETGFIYQFAILRPDGKVVRLTLDAVTGRVMRRREQAGQKKSARPVNEHLPDAEAPTERAPGKASL</sequence>
<evidence type="ECO:0000313" key="2">
    <source>
        <dbReference type="EMBL" id="PXW56259.1"/>
    </source>
</evidence>
<evidence type="ECO:0008006" key="4">
    <source>
        <dbReference type="Google" id="ProtNLM"/>
    </source>
</evidence>
<evidence type="ECO:0000313" key="3">
    <source>
        <dbReference type="Proteomes" id="UP000248021"/>
    </source>
</evidence>
<dbReference type="AlphaFoldDB" id="A0A2V3U1U2"/>
<organism evidence="2 3">
    <name type="scientific">Chelatococcus asaccharovorans</name>
    <dbReference type="NCBI Taxonomy" id="28210"/>
    <lineage>
        <taxon>Bacteria</taxon>
        <taxon>Pseudomonadati</taxon>
        <taxon>Pseudomonadota</taxon>
        <taxon>Alphaproteobacteria</taxon>
        <taxon>Hyphomicrobiales</taxon>
        <taxon>Chelatococcaceae</taxon>
        <taxon>Chelatococcus</taxon>
    </lineage>
</organism>
<evidence type="ECO:0000256" key="1">
    <source>
        <dbReference type="SAM" id="MobiDB-lite"/>
    </source>
</evidence>
<keyword evidence="3" id="KW-1185">Reference proteome</keyword>
<reference evidence="2 3" key="1">
    <citation type="submission" date="2018-05" db="EMBL/GenBank/DDBJ databases">
        <title>Genomic Encyclopedia of Type Strains, Phase IV (KMG-IV): sequencing the most valuable type-strain genomes for metagenomic binning, comparative biology and taxonomic classification.</title>
        <authorList>
            <person name="Goeker M."/>
        </authorList>
    </citation>
    <scope>NUCLEOTIDE SEQUENCE [LARGE SCALE GENOMIC DNA]</scope>
    <source>
        <strain evidence="2 3">DSM 6462</strain>
    </source>
</reference>
<feature type="compositionally biased region" description="Basic and acidic residues" evidence="1">
    <location>
        <begin position="198"/>
        <end position="218"/>
    </location>
</feature>
<dbReference type="Proteomes" id="UP000248021">
    <property type="component" value="Unassembled WGS sequence"/>
</dbReference>
<feature type="region of interest" description="Disordered" evidence="1">
    <location>
        <begin position="184"/>
        <end position="218"/>
    </location>
</feature>
<gene>
    <name evidence="2" type="ORF">C7450_1088</name>
</gene>
<proteinExistence type="predicted"/>
<dbReference type="EMBL" id="QJJK01000008">
    <property type="protein sequence ID" value="PXW56259.1"/>
    <property type="molecule type" value="Genomic_DNA"/>
</dbReference>
<name>A0A2V3U1U2_9HYPH</name>
<protein>
    <recommendedName>
        <fullName evidence="4">PepSY domain-containing protein</fullName>
    </recommendedName>
</protein>